<sequence length="107" mass="12268">MNISIEKCTDLAHEVGGTIGDCILELVSEIQDLREQVANKRYCFPKLIGSSEVAEILGIDRRNLHHKRKTKGFPEPIMELKSGPLWDEETIRAYRDESDDLRRKVDS</sequence>
<evidence type="ECO:0008006" key="3">
    <source>
        <dbReference type="Google" id="ProtNLM"/>
    </source>
</evidence>
<proteinExistence type="predicted"/>
<keyword evidence="2" id="KW-1185">Reference proteome</keyword>
<organism evidence="1 2">
    <name type="scientific">Paenibacillus lignilyticus</name>
    <dbReference type="NCBI Taxonomy" id="1172615"/>
    <lineage>
        <taxon>Bacteria</taxon>
        <taxon>Bacillati</taxon>
        <taxon>Bacillota</taxon>
        <taxon>Bacilli</taxon>
        <taxon>Bacillales</taxon>
        <taxon>Paenibacillaceae</taxon>
        <taxon>Paenibacillus</taxon>
    </lineage>
</organism>
<accession>A0ABS5CET7</accession>
<evidence type="ECO:0000313" key="2">
    <source>
        <dbReference type="Proteomes" id="UP000673394"/>
    </source>
</evidence>
<protein>
    <recommendedName>
        <fullName evidence="3">DNA-binding protein</fullName>
    </recommendedName>
</protein>
<gene>
    <name evidence="1" type="ORF">I8J30_16465</name>
</gene>
<name>A0ABS5CET7_9BACL</name>
<evidence type="ECO:0000313" key="1">
    <source>
        <dbReference type="EMBL" id="MBP3964310.1"/>
    </source>
</evidence>
<dbReference type="RefSeq" id="WP_210659522.1">
    <property type="nucleotide sequence ID" value="NZ_JAGKSP010000006.1"/>
</dbReference>
<dbReference type="EMBL" id="JAGKSP010000006">
    <property type="protein sequence ID" value="MBP3964310.1"/>
    <property type="molecule type" value="Genomic_DNA"/>
</dbReference>
<dbReference type="Proteomes" id="UP000673394">
    <property type="component" value="Unassembled WGS sequence"/>
</dbReference>
<comment type="caution">
    <text evidence="1">The sequence shown here is derived from an EMBL/GenBank/DDBJ whole genome shotgun (WGS) entry which is preliminary data.</text>
</comment>
<reference evidence="1 2" key="1">
    <citation type="submission" date="2021-04" db="EMBL/GenBank/DDBJ databases">
        <title>Paenibacillus sp. DLE-14 whole genome sequence.</title>
        <authorList>
            <person name="Ham Y.J."/>
        </authorList>
    </citation>
    <scope>NUCLEOTIDE SEQUENCE [LARGE SCALE GENOMIC DNA]</scope>
    <source>
        <strain evidence="1 2">DLE-14</strain>
    </source>
</reference>